<dbReference type="EMBL" id="KZ820252">
    <property type="protein sequence ID" value="PWN48190.1"/>
    <property type="molecule type" value="Genomic_DNA"/>
</dbReference>
<keyword evidence="2" id="KW-1185">Reference proteome</keyword>
<accession>A0ACD0NQS5</accession>
<sequence>MGAKVSTIELESVSEPPMETAPDSSSPIPTKIGVHEEYLCATAPRFLKVKLESAMSDGLIVIDGFSRRKLFSAYVSIFFELPQERERNPHLGWGTERSSSSMIFLTTKARSFTSWTD</sequence>
<evidence type="ECO:0000313" key="2">
    <source>
        <dbReference type="Proteomes" id="UP000245626"/>
    </source>
</evidence>
<protein>
    <submittedName>
        <fullName evidence="1">Uncharacterized protein</fullName>
    </submittedName>
</protein>
<gene>
    <name evidence="1" type="ORF">IE53DRAFT_209273</name>
</gene>
<proteinExistence type="predicted"/>
<dbReference type="Proteomes" id="UP000245626">
    <property type="component" value="Unassembled WGS sequence"/>
</dbReference>
<reference evidence="1 2" key="1">
    <citation type="journal article" date="2018" name="Mol. Biol. Evol.">
        <title>Broad Genomic Sampling Reveals a Smut Pathogenic Ancestry of the Fungal Clade Ustilaginomycotina.</title>
        <authorList>
            <person name="Kijpornyongpan T."/>
            <person name="Mondo S.J."/>
            <person name="Barry K."/>
            <person name="Sandor L."/>
            <person name="Lee J."/>
            <person name="Lipzen A."/>
            <person name="Pangilinan J."/>
            <person name="LaButti K."/>
            <person name="Hainaut M."/>
            <person name="Henrissat B."/>
            <person name="Grigoriev I.V."/>
            <person name="Spatafora J.W."/>
            <person name="Aime M.C."/>
        </authorList>
    </citation>
    <scope>NUCLEOTIDE SEQUENCE [LARGE SCALE GENOMIC DNA]</scope>
    <source>
        <strain evidence="1 2">SA 807</strain>
    </source>
</reference>
<evidence type="ECO:0000313" key="1">
    <source>
        <dbReference type="EMBL" id="PWN48190.1"/>
    </source>
</evidence>
<organism evidence="1 2">
    <name type="scientific">Violaceomyces palustris</name>
    <dbReference type="NCBI Taxonomy" id="1673888"/>
    <lineage>
        <taxon>Eukaryota</taxon>
        <taxon>Fungi</taxon>
        <taxon>Dikarya</taxon>
        <taxon>Basidiomycota</taxon>
        <taxon>Ustilaginomycotina</taxon>
        <taxon>Ustilaginomycetes</taxon>
        <taxon>Violaceomycetales</taxon>
        <taxon>Violaceomycetaceae</taxon>
        <taxon>Violaceomyces</taxon>
    </lineage>
</organism>
<name>A0ACD0NQS5_9BASI</name>